<dbReference type="PANTHER" id="PTHR43301">
    <property type="entry name" value="ARABINAN ENDO-1,5-ALPHA-L-ARABINOSIDASE"/>
    <property type="match status" value="1"/>
</dbReference>
<dbReference type="AlphaFoldDB" id="A0A7H0H7K5"/>
<organism evidence="1 2">
    <name type="scientific">Tessaracoccus defluvii</name>
    <dbReference type="NCBI Taxonomy" id="1285901"/>
    <lineage>
        <taxon>Bacteria</taxon>
        <taxon>Bacillati</taxon>
        <taxon>Actinomycetota</taxon>
        <taxon>Actinomycetes</taxon>
        <taxon>Propionibacteriales</taxon>
        <taxon>Propionibacteriaceae</taxon>
        <taxon>Tessaracoccus</taxon>
    </lineage>
</organism>
<keyword evidence="2" id="KW-1185">Reference proteome</keyword>
<dbReference type="GO" id="GO:0016787">
    <property type="term" value="F:hydrolase activity"/>
    <property type="evidence" value="ECO:0007669"/>
    <property type="project" value="UniProtKB-KW"/>
</dbReference>
<dbReference type="PANTHER" id="PTHR43301:SF3">
    <property type="entry name" value="ARABINAN ENDO-1,5-ALPHA-L-ARABINOSIDASE A-RELATED"/>
    <property type="match status" value="1"/>
</dbReference>
<sequence>MTRNTEPYGAYLFVYFTGEGAGGEAIRLAVTRGNDPLRDWVELGDGAPILASTVGERGVRDPHILRHPDGDRYIIIATDLRIYGGNDFRRAQEQGSTAMVVWESPDLVTWSEPRLTPMMGPEAGNVWAPEAVWDAARGEFFVFWASALYPTADRASRSIRDSYQRMFYSTTQDFITFTPPVLWQDERRGPGLGLIDSTIVEQDGIHYRFTKDEACMLPRLDRSDDLHSLSWERLAERVGEGQPNPWGGTFTEGEGPTAFRANDGDGWFLFIDQPAYHGGEGYLPFHTDDLASGSFTSVDAQLPRSPRHGTVLPITAAERDRLLAAFPGRFA</sequence>
<name>A0A7H0H7K5_9ACTN</name>
<accession>A0A7H0H7K5</accession>
<evidence type="ECO:0000313" key="2">
    <source>
        <dbReference type="Proteomes" id="UP000516117"/>
    </source>
</evidence>
<dbReference type="EMBL" id="CP060789">
    <property type="protein sequence ID" value="QNP56521.1"/>
    <property type="molecule type" value="Genomic_DNA"/>
</dbReference>
<dbReference type="RefSeq" id="WP_187721626.1">
    <property type="nucleotide sequence ID" value="NZ_BAABBL010000015.1"/>
</dbReference>
<dbReference type="CDD" id="cd08983">
    <property type="entry name" value="GH43_Bt3655-like"/>
    <property type="match status" value="1"/>
</dbReference>
<dbReference type="Proteomes" id="UP000516117">
    <property type="component" value="Chromosome"/>
</dbReference>
<dbReference type="InterPro" id="IPR050727">
    <property type="entry name" value="GH43_arabinanases"/>
</dbReference>
<dbReference type="Gene3D" id="2.115.10.20">
    <property type="entry name" value="Glycosyl hydrolase domain, family 43"/>
    <property type="match status" value="1"/>
</dbReference>
<reference evidence="1 2" key="1">
    <citation type="submission" date="2020-08" db="EMBL/GenBank/DDBJ databases">
        <title>Genome sequence of Tessaracoccus defluvii JCM 17540T.</title>
        <authorList>
            <person name="Hyun D.-W."/>
            <person name="Bae J.-W."/>
        </authorList>
    </citation>
    <scope>NUCLEOTIDE SEQUENCE [LARGE SCALE GENOMIC DNA]</scope>
    <source>
        <strain evidence="1 2">JCM 17540</strain>
    </source>
</reference>
<gene>
    <name evidence="1" type="ORF">H9L22_03605</name>
</gene>
<keyword evidence="1" id="KW-0378">Hydrolase</keyword>
<proteinExistence type="predicted"/>
<dbReference type="InterPro" id="IPR023296">
    <property type="entry name" value="Glyco_hydro_beta-prop_sf"/>
</dbReference>
<dbReference type="SUPFAM" id="SSF75005">
    <property type="entry name" value="Arabinanase/levansucrase/invertase"/>
    <property type="match status" value="2"/>
</dbReference>
<dbReference type="KEGG" id="tdf:H9L22_03605"/>
<evidence type="ECO:0000313" key="1">
    <source>
        <dbReference type="EMBL" id="QNP56521.1"/>
    </source>
</evidence>
<protein>
    <submittedName>
        <fullName evidence="1">Glycoside hydrolase family 43 protein</fullName>
    </submittedName>
</protein>